<organism evidence="2">
    <name type="scientific">Pseudomonas fluorescens (strain SBW25)</name>
    <dbReference type="NCBI Taxonomy" id="216595"/>
    <lineage>
        <taxon>Bacteria</taxon>
        <taxon>Pseudomonadati</taxon>
        <taxon>Pseudomonadota</taxon>
        <taxon>Gammaproteobacteria</taxon>
        <taxon>Pseudomonadales</taxon>
        <taxon>Pseudomonadaceae</taxon>
        <taxon>Pseudomonas</taxon>
    </lineage>
</organism>
<dbReference type="EMBL" id="LN713927">
    <property type="protein sequence ID" value="CEK42488.1"/>
    <property type="molecule type" value="Genomic_DNA"/>
</dbReference>
<reference evidence="2" key="2">
    <citation type="submission" date="2015-06" db="EMBL/GenBank/DDBJ databases">
        <title>Environmentally co-occuring mercury resistance plasmids are genetically and phenotypically diverse and confer variable context-dependent fitness effects.</title>
        <authorList>
            <person name="Hall J.P.J."/>
            <person name="Harrison E."/>
            <person name="Lilley A.K."/>
            <person name="Paterson S."/>
            <person name="Spiers A.J."/>
            <person name="Brockhurst M.A."/>
        </authorList>
    </citation>
    <scope>NUCLEOTIDE SEQUENCE [LARGE SCALE GENOMIC DNA]</scope>
    <source>
        <strain evidence="2">SBW25</strain>
        <plasmid evidence="2">pQBR55</plasmid>
    </source>
</reference>
<evidence type="ECO:0000313" key="2">
    <source>
        <dbReference type="EMBL" id="CEK42488.1"/>
    </source>
</evidence>
<accession>A0A0G4E648</accession>
<sequence length="87" mass="10146">MREHRFTDEELDVWGDLFTEVKRSGADQDLRFSQFILAPWNYLPTQSHEKDSDFALKQHRPSGLNAEPENGKTRSSGQRQLRLVSSR</sequence>
<gene>
    <name evidence="2" type="ORF">PQBR55_0109</name>
</gene>
<feature type="compositionally biased region" description="Polar residues" evidence="1">
    <location>
        <begin position="73"/>
        <end position="87"/>
    </location>
</feature>
<feature type="region of interest" description="Disordered" evidence="1">
    <location>
        <begin position="49"/>
        <end position="87"/>
    </location>
</feature>
<keyword evidence="2" id="KW-0614">Plasmid</keyword>
<reference evidence="2" key="1">
    <citation type="submission" date="2014-12" db="EMBL/GenBank/DDBJ databases">
        <authorList>
            <person name="Hall J."/>
        </authorList>
    </citation>
    <scope>NUCLEOTIDE SEQUENCE [LARGE SCALE GENOMIC DNA]</scope>
    <source>
        <strain evidence="2">SBW25</strain>
        <plasmid evidence="2">pQBR55</plasmid>
    </source>
</reference>
<proteinExistence type="predicted"/>
<name>A0A0G4E648_PSEFS</name>
<protein>
    <submittedName>
        <fullName evidence="2">Uncharacterized protein</fullName>
    </submittedName>
</protein>
<evidence type="ECO:0000256" key="1">
    <source>
        <dbReference type="SAM" id="MobiDB-lite"/>
    </source>
</evidence>
<dbReference type="AlphaFoldDB" id="A0A0G4E648"/>
<geneLocation type="plasmid" evidence="2">
    <name>pQBR55</name>
</geneLocation>